<organism evidence="5 6">
    <name type="scientific">Brevibacterium senegalense</name>
    <dbReference type="NCBI Taxonomy" id="1033736"/>
    <lineage>
        <taxon>Bacteria</taxon>
        <taxon>Bacillati</taxon>
        <taxon>Actinomycetota</taxon>
        <taxon>Actinomycetes</taxon>
        <taxon>Micrococcales</taxon>
        <taxon>Brevibacteriaceae</taxon>
        <taxon>Brevibacterium</taxon>
    </lineage>
</organism>
<dbReference type="InterPro" id="IPR011008">
    <property type="entry name" value="Dimeric_a/b-barrel"/>
</dbReference>
<protein>
    <submittedName>
        <fullName evidence="5">Lrp/AsnC family transcriptional regulator</fullName>
    </submittedName>
</protein>
<dbReference type="GO" id="GO:0043565">
    <property type="term" value="F:sequence-specific DNA binding"/>
    <property type="evidence" value="ECO:0007669"/>
    <property type="project" value="InterPro"/>
</dbReference>
<dbReference type="SMART" id="SM00344">
    <property type="entry name" value="HTH_ASNC"/>
    <property type="match status" value="1"/>
</dbReference>
<dbReference type="SUPFAM" id="SSF46785">
    <property type="entry name" value="Winged helix' DNA-binding domain"/>
    <property type="match status" value="1"/>
</dbReference>
<evidence type="ECO:0000256" key="2">
    <source>
        <dbReference type="ARBA" id="ARBA00023125"/>
    </source>
</evidence>
<dbReference type="PROSITE" id="PS50956">
    <property type="entry name" value="HTH_ASNC_2"/>
    <property type="match status" value="1"/>
</dbReference>
<dbReference type="GO" id="GO:0005829">
    <property type="term" value="C:cytosol"/>
    <property type="evidence" value="ECO:0007669"/>
    <property type="project" value="TreeGrafter"/>
</dbReference>
<proteinExistence type="predicted"/>
<keyword evidence="1" id="KW-0805">Transcription regulation</keyword>
<accession>A0A921MCE7</accession>
<dbReference type="GO" id="GO:0043200">
    <property type="term" value="P:response to amino acid"/>
    <property type="evidence" value="ECO:0007669"/>
    <property type="project" value="TreeGrafter"/>
</dbReference>
<dbReference type="Pfam" id="PF13412">
    <property type="entry name" value="HTH_24"/>
    <property type="match status" value="1"/>
</dbReference>
<keyword evidence="3" id="KW-0804">Transcription</keyword>
<name>A0A921MCE7_9MICO</name>
<dbReference type="PANTHER" id="PTHR30154:SF34">
    <property type="entry name" value="TRANSCRIPTIONAL REGULATOR AZLB"/>
    <property type="match status" value="1"/>
</dbReference>
<dbReference type="Gene3D" id="1.10.10.10">
    <property type="entry name" value="Winged helix-like DNA-binding domain superfamily/Winged helix DNA-binding domain"/>
    <property type="match status" value="1"/>
</dbReference>
<comment type="caution">
    <text evidence="5">The sequence shown here is derived from an EMBL/GenBank/DDBJ whole genome shotgun (WGS) entry which is preliminary data.</text>
</comment>
<sequence length="149" mass="16710">MDALDREILSLLQDDGRATMTEIAGRVGLSLSACHRRFRDLEADGVIRGFHAELDFDKLGRSFRALVFVTMETSEHAGITDFEERIAEIPEVVQAQRLFGSPDYQLYIATASMQSYQELFDSTLSQLPGVRRMQSTLVMKTVVAPRAPL</sequence>
<dbReference type="Pfam" id="PF01037">
    <property type="entry name" value="AsnC_trans_reg"/>
    <property type="match status" value="1"/>
</dbReference>
<dbReference type="InterPro" id="IPR019887">
    <property type="entry name" value="Tscrpt_reg_AsnC/Lrp_C"/>
</dbReference>
<evidence type="ECO:0000256" key="1">
    <source>
        <dbReference type="ARBA" id="ARBA00023015"/>
    </source>
</evidence>
<keyword evidence="2" id="KW-0238">DNA-binding</keyword>
<evidence type="ECO:0000256" key="3">
    <source>
        <dbReference type="ARBA" id="ARBA00023163"/>
    </source>
</evidence>
<feature type="domain" description="HTH asnC-type" evidence="4">
    <location>
        <begin position="1"/>
        <end position="62"/>
    </location>
</feature>
<dbReference type="PANTHER" id="PTHR30154">
    <property type="entry name" value="LEUCINE-RESPONSIVE REGULATORY PROTEIN"/>
    <property type="match status" value="1"/>
</dbReference>
<gene>
    <name evidence="5" type="ORF">K8V08_02485</name>
</gene>
<reference evidence="5" key="1">
    <citation type="journal article" date="2021" name="PeerJ">
        <title>Extensive microbial diversity within the chicken gut microbiome revealed by metagenomics and culture.</title>
        <authorList>
            <person name="Gilroy R."/>
            <person name="Ravi A."/>
            <person name="Getino M."/>
            <person name="Pursley I."/>
            <person name="Horton D.L."/>
            <person name="Alikhan N.F."/>
            <person name="Baker D."/>
            <person name="Gharbi K."/>
            <person name="Hall N."/>
            <person name="Watson M."/>
            <person name="Adriaenssens E.M."/>
            <person name="Foster-Nyarko E."/>
            <person name="Jarju S."/>
            <person name="Secka A."/>
            <person name="Antonio M."/>
            <person name="Oren A."/>
            <person name="Chaudhuri R.R."/>
            <person name="La Ragione R."/>
            <person name="Hildebrand F."/>
            <person name="Pallen M.J."/>
        </authorList>
    </citation>
    <scope>NUCLEOTIDE SEQUENCE</scope>
    <source>
        <strain evidence="5">ChiGjej5B5-7349</strain>
    </source>
</reference>
<evidence type="ECO:0000259" key="4">
    <source>
        <dbReference type="PROSITE" id="PS50956"/>
    </source>
</evidence>
<evidence type="ECO:0000313" key="5">
    <source>
        <dbReference type="EMBL" id="HJG79261.1"/>
    </source>
</evidence>
<dbReference type="AlphaFoldDB" id="A0A921MCE7"/>
<dbReference type="SUPFAM" id="SSF54909">
    <property type="entry name" value="Dimeric alpha+beta barrel"/>
    <property type="match status" value="1"/>
</dbReference>
<dbReference type="InterPro" id="IPR019888">
    <property type="entry name" value="Tscrpt_reg_AsnC-like"/>
</dbReference>
<evidence type="ECO:0000313" key="6">
    <source>
        <dbReference type="Proteomes" id="UP000784435"/>
    </source>
</evidence>
<reference evidence="5" key="2">
    <citation type="submission" date="2021-09" db="EMBL/GenBank/DDBJ databases">
        <authorList>
            <person name="Gilroy R."/>
        </authorList>
    </citation>
    <scope>NUCLEOTIDE SEQUENCE</scope>
    <source>
        <strain evidence="5">ChiGjej5B5-7349</strain>
    </source>
</reference>
<dbReference type="InterPro" id="IPR036388">
    <property type="entry name" value="WH-like_DNA-bd_sf"/>
</dbReference>
<dbReference type="InterPro" id="IPR000485">
    <property type="entry name" value="AsnC-type_HTH_dom"/>
</dbReference>
<dbReference type="CDD" id="cd00090">
    <property type="entry name" value="HTH_ARSR"/>
    <property type="match status" value="1"/>
</dbReference>
<dbReference type="EMBL" id="DYUK01000060">
    <property type="protein sequence ID" value="HJG79261.1"/>
    <property type="molecule type" value="Genomic_DNA"/>
</dbReference>
<dbReference type="Gene3D" id="3.30.70.920">
    <property type="match status" value="1"/>
</dbReference>
<dbReference type="PRINTS" id="PR00033">
    <property type="entry name" value="HTHASNC"/>
</dbReference>
<dbReference type="InterPro" id="IPR011991">
    <property type="entry name" value="ArsR-like_HTH"/>
</dbReference>
<dbReference type="InterPro" id="IPR036390">
    <property type="entry name" value="WH_DNA-bd_sf"/>
</dbReference>
<dbReference type="Proteomes" id="UP000784435">
    <property type="component" value="Unassembled WGS sequence"/>
</dbReference>